<organism evidence="3 4">
    <name type="scientific">Stylophora pistillata</name>
    <name type="common">Smooth cauliflower coral</name>
    <dbReference type="NCBI Taxonomy" id="50429"/>
    <lineage>
        <taxon>Eukaryota</taxon>
        <taxon>Metazoa</taxon>
        <taxon>Cnidaria</taxon>
        <taxon>Anthozoa</taxon>
        <taxon>Hexacorallia</taxon>
        <taxon>Scleractinia</taxon>
        <taxon>Astrocoeniina</taxon>
        <taxon>Pocilloporidae</taxon>
        <taxon>Stylophora</taxon>
    </lineage>
</organism>
<feature type="region of interest" description="Disordered" evidence="2">
    <location>
        <begin position="1"/>
        <end position="105"/>
    </location>
</feature>
<dbReference type="OrthoDB" id="5976674at2759"/>
<dbReference type="EMBL" id="LSMT01000454">
    <property type="protein sequence ID" value="PFX17705.1"/>
    <property type="molecule type" value="Genomic_DNA"/>
</dbReference>
<evidence type="ECO:0000313" key="3">
    <source>
        <dbReference type="EMBL" id="PFX17705.1"/>
    </source>
</evidence>
<feature type="compositionally biased region" description="Basic and acidic residues" evidence="2">
    <location>
        <begin position="31"/>
        <end position="50"/>
    </location>
</feature>
<reference evidence="4" key="1">
    <citation type="journal article" date="2017" name="bioRxiv">
        <title>Comparative analysis of the genomes of Stylophora pistillata and Acropora digitifera provides evidence for extensive differences between species of corals.</title>
        <authorList>
            <person name="Voolstra C.R."/>
            <person name="Li Y."/>
            <person name="Liew Y.J."/>
            <person name="Baumgarten S."/>
            <person name="Zoccola D."/>
            <person name="Flot J.-F."/>
            <person name="Tambutte S."/>
            <person name="Allemand D."/>
            <person name="Aranda M."/>
        </authorList>
    </citation>
    <scope>NUCLEOTIDE SEQUENCE [LARGE SCALE GENOMIC DNA]</scope>
</reference>
<sequence length="192" mass="22802">MKGHVENAGSLSLTSWRKRRNTASGISPEPTKLDRLLEEIIERAEACDQSRDEEDDNTREKKQREQEQAKDIRLKAMESLSETKKRSLSDGDGENQNKAKKRRSNEIEMVAYLRKQATDENRLKEREIEIRSVQLEKETERKQLLDKQHNSLMQLLLQQQQQQRQQQQQQQFLCKPTWFNSNNSSIRCLWQY</sequence>
<feature type="coiled-coil region" evidence="1">
    <location>
        <begin position="123"/>
        <end position="170"/>
    </location>
</feature>
<evidence type="ECO:0000313" key="4">
    <source>
        <dbReference type="Proteomes" id="UP000225706"/>
    </source>
</evidence>
<keyword evidence="4" id="KW-1185">Reference proteome</keyword>
<comment type="caution">
    <text evidence="3">The sequence shown here is derived from an EMBL/GenBank/DDBJ whole genome shotgun (WGS) entry which is preliminary data.</text>
</comment>
<evidence type="ECO:0000256" key="1">
    <source>
        <dbReference type="SAM" id="Coils"/>
    </source>
</evidence>
<dbReference type="AlphaFoldDB" id="A0A2B4RN60"/>
<dbReference type="Proteomes" id="UP000225706">
    <property type="component" value="Unassembled WGS sequence"/>
</dbReference>
<gene>
    <name evidence="3" type="ORF">AWC38_SpisGene17952</name>
</gene>
<name>A0A2B4RN60_STYPI</name>
<evidence type="ECO:0000256" key="2">
    <source>
        <dbReference type="SAM" id="MobiDB-lite"/>
    </source>
</evidence>
<proteinExistence type="predicted"/>
<protein>
    <submittedName>
        <fullName evidence="3">Uncharacterized protein</fullName>
    </submittedName>
</protein>
<feature type="compositionally biased region" description="Basic and acidic residues" evidence="2">
    <location>
        <begin position="58"/>
        <end position="89"/>
    </location>
</feature>
<keyword evidence="1" id="KW-0175">Coiled coil</keyword>
<accession>A0A2B4RN60</accession>